<dbReference type="PANTHER" id="PTHR22948">
    <property type="entry name" value="TUDOR DOMAIN CONTAINING PROTEIN"/>
    <property type="match status" value="1"/>
</dbReference>
<sequence length="1866" mass="210438">LMITSYFCSRPRENSSLPAPCALWPVDLQLTHVSCNPADTLVHFQGQYLTICELDYNILQVEMQNAQKTKMVVEVGEFCLVEDVLSTRWYRGRVQNKQKELFDVFLIDHGNVLSVDASHLATALDELFMLPPKIICGFFANVLPLTENWDSFSETYFASLIGSHVKGYIQAFLPHKVLILEAPDINKDLFRLSLGKHVDTDTFLLLVEMLTEVPLKQSIEPVPDLLIEKQGGQEFSFKSSSMKGFEDILSFSGPKLTTGKKVRVRVTAAVNPVTFYCQMTSMAKDLKRMSDKLALSCESKSKDPSLQPAENMGLLCSVKGKDEKWHRGFVQFLPVNSQVRVLFVDYGFCESVKIENVLQLPLDFLSTPIMAFPCALSCLNGQDKAVKIQQLTCFKKGLLGGVLDVEINGFDKEQNLYSVTMLSAEDYAAVEAGPIQDVSGQRECDFVLESEPAFPLNGYLYYETAIIQAMDNSVIVEEMQEDSVFEGYVEHVLNPGAFWLRTQKRNKDFEEMMENMAKHFSQVQLDEEILENPEPGTLCCAMYELDMHYYRAMVTDTLDNGAEVFFIDFGNTEKVPRMCIKQIPDKFAIEPAFALSCSLVNVMPFDDVWTISATNYFRRAVSNKTLLVHVVHIRKDLYVVDLYERENNSSQRASKSITELLTTTNHAEFWKYTPSAPVIPKSEMEKKMMKPKSCKKGQVHTNGSSTSGVTRKPSKETWEISELVGCEKKPETPKSSTLKDKAPAMKFKSQTFKPGSELVVRCSHVNTPSDFWCQLESKIPNLEDMMEAIQRYYQARTLPVQLNDSCCVTKSKDDGRWYRACIIGAQKDEVEIIFVDYGIIAKERVHNLQAIVPEFLDLEGQAFRCSLYNLIEPAKGSGSDWGRKACNLLKYFAQDQSVKLTCYIHAQLYVKNKGLCNVVDLHNTQQNATKMLVEKGLAREVQTPMQLMPSVCPDSFVHSSFNLRCGSEEQVCVTHVCSPWEMYCQLDRNTEMIDNLMEIVAIESKEILRANSGPDIGKLCLAKYYGDGKWYRGVACPVQSTTLLLNVFFVDYGNMHIVEKNNAISIPRHSADLLFTPMQALRCSLSQIPKEDNFADVNKWLEKSILNKPLRAVVAGKNEDGTVFFDLFDGGININEKVKELIATGQHLKSTCKGNQHRNKSSNAQKANPPKWKEQSERITQFKSEKSTEEKTDQHVDSSSKLTETVCSVQLPKLSQLPSNPKIKSGFRGLGFVSHINTVDSFFIQMQDDEQSILKMREDLNTELFKETMGNSTLVDFRMNDLVAAEYEEDGALYRAVVTDNASNDHFKVEFVDYGNTATVTKDKTYTLTSVFLSQHRLSIPCSLLNSVSYKSDASFTDAVMGKPLMVEIVSRFGTQWEVNVEIQQDNPTLDNDSSQLQATTFGLSMEAVKDMAIPSQDIRAGQAESGTLLSILENGDLYLRLHRTTEQFTVLENLIVEHLSKCKVMSEKNVKEGLQCLAKSTKDDQWHRAVVRHASIDQGKCVVFLVDHGTAEDVPMGCIKDICNDLKQTPVQAVLCKWNSPGLPISDAYEILKKTLKQMIGKDVKLMFVSYSEADNLWMVEIMINGLFLVQQIKTATSEFTEERPIPTKTQTVTPKEKKSNLDNSPQRFFLAPVNMDLGYSGFAAAVTTPSEFYIVLEDLLLIMNTVSTILEDLPKELLPLHEEHLIPGSCCLVRSDSKNKWCRAEIVHSDSAVVVINLVDYGHCVDMPYKDWSELRRLPDQLTKLPKVTYPCTLRGVKSVEEQWTDEAVVFFQECICKKNLQIYFRQYISEAHWEVDIVADGALHLSARGVIKTLVHFQAVLRPTVIGSPIGRRTIGKALSGLGFGRGRLNKKNIFDCLGPYQH</sequence>
<keyword evidence="4" id="KW-1185">Reference proteome</keyword>
<gene>
    <name evidence="3" type="primary">TDRD15</name>
</gene>
<accession>A0A673Y0W9</accession>
<dbReference type="Pfam" id="PF00567">
    <property type="entry name" value="TUDOR"/>
    <property type="match status" value="8"/>
</dbReference>
<dbReference type="InterPro" id="IPR035437">
    <property type="entry name" value="SNase_OB-fold_sf"/>
</dbReference>
<evidence type="ECO:0000313" key="3">
    <source>
        <dbReference type="Ensembl" id="ENSSTUP00000028118.1"/>
    </source>
</evidence>
<dbReference type="OMA" id="CFYYRAV"/>
<feature type="compositionally biased region" description="Basic and acidic residues" evidence="1">
    <location>
        <begin position="1183"/>
        <end position="1198"/>
    </location>
</feature>
<dbReference type="GeneTree" id="ENSGT00940000162581"/>
<dbReference type="PROSITE" id="PS50304">
    <property type="entry name" value="TUDOR"/>
    <property type="match status" value="7"/>
</dbReference>
<dbReference type="InterPro" id="IPR047457">
    <property type="entry name" value="Tudor_TDRD15_rpt7"/>
</dbReference>
<dbReference type="PANTHER" id="PTHR22948:SF7">
    <property type="entry name" value="TUDOR DOMAIN-CONTAINING PROTEIN 15"/>
    <property type="match status" value="1"/>
</dbReference>
<reference evidence="3" key="3">
    <citation type="submission" date="2025-09" db="UniProtKB">
        <authorList>
            <consortium name="Ensembl"/>
        </authorList>
    </citation>
    <scope>IDENTIFICATION</scope>
</reference>
<dbReference type="CDD" id="cd20436">
    <property type="entry name" value="Tudor_TDRD15_rpt1"/>
    <property type="match status" value="1"/>
</dbReference>
<dbReference type="InterPro" id="IPR002999">
    <property type="entry name" value="Tudor"/>
</dbReference>
<dbReference type="Gene3D" id="2.40.50.90">
    <property type="match status" value="4"/>
</dbReference>
<dbReference type="InterPro" id="IPR050621">
    <property type="entry name" value="Tudor_domain_containing"/>
</dbReference>
<feature type="domain" description="Tudor" evidence="2">
    <location>
        <begin position="1470"/>
        <end position="1530"/>
    </location>
</feature>
<evidence type="ECO:0000259" key="2">
    <source>
        <dbReference type="PROSITE" id="PS50304"/>
    </source>
</evidence>
<dbReference type="FunFam" id="2.30.30.140:FF:000018">
    <property type="entry name" value="Serine/threonine-protein kinase 31"/>
    <property type="match status" value="1"/>
</dbReference>
<reference evidence="3" key="1">
    <citation type="submission" date="2021-04" db="EMBL/GenBank/DDBJ databases">
        <authorList>
            <consortium name="Wellcome Sanger Institute Data Sharing"/>
        </authorList>
    </citation>
    <scope>NUCLEOTIDE SEQUENCE [LARGE SCALE GENOMIC DNA]</scope>
</reference>
<organism evidence="3 4">
    <name type="scientific">Salmo trutta</name>
    <name type="common">Brown trout</name>
    <dbReference type="NCBI Taxonomy" id="8032"/>
    <lineage>
        <taxon>Eukaryota</taxon>
        <taxon>Metazoa</taxon>
        <taxon>Chordata</taxon>
        <taxon>Craniata</taxon>
        <taxon>Vertebrata</taxon>
        <taxon>Euteleostomi</taxon>
        <taxon>Actinopterygii</taxon>
        <taxon>Neopterygii</taxon>
        <taxon>Teleostei</taxon>
        <taxon>Protacanthopterygii</taxon>
        <taxon>Salmoniformes</taxon>
        <taxon>Salmonidae</taxon>
        <taxon>Salmoninae</taxon>
        <taxon>Salmo</taxon>
    </lineage>
</organism>
<proteinExistence type="predicted"/>
<feature type="domain" description="Tudor" evidence="2">
    <location>
        <begin position="532"/>
        <end position="590"/>
    </location>
</feature>
<feature type="compositionally biased region" description="Polar residues" evidence="1">
    <location>
        <begin position="699"/>
        <end position="709"/>
    </location>
</feature>
<dbReference type="InterPro" id="IPR047450">
    <property type="entry name" value="Tudor_TDRD15_rpt1"/>
</dbReference>
<protein>
    <submittedName>
        <fullName evidence="3">Tudor domain containing 15</fullName>
    </submittedName>
</protein>
<feature type="domain" description="Tudor" evidence="2">
    <location>
        <begin position="1276"/>
        <end position="1335"/>
    </location>
</feature>
<feature type="region of interest" description="Disordered" evidence="1">
    <location>
        <begin position="1151"/>
        <end position="1199"/>
    </location>
</feature>
<dbReference type="CDD" id="cd20442">
    <property type="entry name" value="Tudor_TDRD15_rpt7"/>
    <property type="match status" value="1"/>
</dbReference>
<dbReference type="SMART" id="SM00333">
    <property type="entry name" value="TUDOR"/>
    <property type="match status" value="8"/>
</dbReference>
<name>A0A673Y0W9_SALTR</name>
<dbReference type="SUPFAM" id="SSF63748">
    <property type="entry name" value="Tudor/PWWP/MBT"/>
    <property type="match status" value="8"/>
</dbReference>
<feature type="domain" description="Tudor" evidence="2">
    <location>
        <begin position="72"/>
        <end position="130"/>
    </location>
</feature>
<dbReference type="Gene3D" id="2.30.30.140">
    <property type="match status" value="7"/>
</dbReference>
<feature type="domain" description="Tudor" evidence="2">
    <location>
        <begin position="1013"/>
        <end position="1073"/>
    </location>
</feature>
<dbReference type="Proteomes" id="UP000472277">
    <property type="component" value="Chromosome 1"/>
</dbReference>
<dbReference type="InParanoid" id="A0A673Y0W9"/>
<dbReference type="Ensembl" id="ENSSTUT00000029435.1">
    <property type="protein sequence ID" value="ENSSTUP00000028118.1"/>
    <property type="gene ID" value="ENSSTUG00000012191.1"/>
</dbReference>
<feature type="domain" description="Tudor" evidence="2">
    <location>
        <begin position="309"/>
        <end position="367"/>
    </location>
</feature>
<reference evidence="3" key="2">
    <citation type="submission" date="2025-08" db="UniProtKB">
        <authorList>
            <consortium name="Ensembl"/>
        </authorList>
    </citation>
    <scope>IDENTIFICATION</scope>
</reference>
<feature type="domain" description="Tudor" evidence="2">
    <location>
        <begin position="799"/>
        <end position="858"/>
    </location>
</feature>
<evidence type="ECO:0000256" key="1">
    <source>
        <dbReference type="SAM" id="MobiDB-lite"/>
    </source>
</evidence>
<evidence type="ECO:0000313" key="4">
    <source>
        <dbReference type="Proteomes" id="UP000472277"/>
    </source>
</evidence>
<feature type="region of interest" description="Disordered" evidence="1">
    <location>
        <begin position="690"/>
        <end position="714"/>
    </location>
</feature>